<keyword evidence="5" id="KW-0472">Membrane</keyword>
<protein>
    <recommendedName>
        <fullName evidence="3">Uncharacterized protein ycf33</fullName>
    </recommendedName>
</protein>
<sequence>MNFWQNLLRYFRFFFSSLLGLFLVILLSIKKLLEPIKDKRFIFLFLCISLIIILIILNLMLNIDYY</sequence>
<evidence type="ECO:0000256" key="2">
    <source>
        <dbReference type="ARBA" id="ARBA00010985"/>
    </source>
</evidence>
<keyword evidence="6" id="KW-0150">Chloroplast</keyword>
<accession>B7T1T9</accession>
<feature type="transmembrane region" description="Helical" evidence="5">
    <location>
        <begin position="41"/>
        <end position="61"/>
    </location>
</feature>
<keyword evidence="4 6" id="KW-0934">Plastid</keyword>
<comment type="similarity">
    <text evidence="2">Belongs to the ycf33 family.</text>
</comment>
<dbReference type="InterPro" id="IPR008470">
    <property type="entry name" value="Uncharacterised_Ycf33"/>
</dbReference>
<name>B7T1T9_VAULI</name>
<feature type="transmembrane region" description="Helical" evidence="5">
    <location>
        <begin position="12"/>
        <end position="29"/>
    </location>
</feature>
<dbReference type="AlphaFoldDB" id="B7T1T9"/>
<dbReference type="GO" id="GO:0009536">
    <property type="term" value="C:plastid"/>
    <property type="evidence" value="ECO:0007669"/>
    <property type="project" value="UniProtKB-SubCell"/>
</dbReference>
<reference evidence="6" key="1">
    <citation type="journal article" date="2008" name="Proc. Natl. Acad. Sci. U.S.A.">
        <title>Horizontal gene transfer of the algal nuclear gene psbO to the photosynthetic sea slug Elysia chlorotica.</title>
        <authorList>
            <person name="Rumpho M.E."/>
            <person name="Worful J.M."/>
            <person name="Lee J."/>
            <person name="Kannan K."/>
            <person name="Tyler M.S."/>
            <person name="Bhattacharya D."/>
            <person name="Moustafa A."/>
            <person name="Manhart J.R."/>
        </authorList>
    </citation>
    <scope>NUCLEOTIDE SEQUENCE [LARGE SCALE GENOMIC DNA]</scope>
    <source>
        <strain>CCMP2940</strain>
    </source>
</reference>
<keyword evidence="5" id="KW-0812">Transmembrane</keyword>
<geneLocation type="chloroplast" evidence="6"/>
<dbReference type="GeneID" id="7055996"/>
<proteinExistence type="inferred from homology"/>
<comment type="subcellular location">
    <subcellularLocation>
        <location evidence="1">Plastid</location>
    </subcellularLocation>
</comment>
<organism evidence="6">
    <name type="scientific">Vaucheria litorea</name>
    <name type="common">Yellow-green alga</name>
    <dbReference type="NCBI Taxonomy" id="109269"/>
    <lineage>
        <taxon>Eukaryota</taxon>
        <taxon>Sar</taxon>
        <taxon>Stramenopiles</taxon>
        <taxon>Ochrophyta</taxon>
        <taxon>PX clade</taxon>
        <taxon>Xanthophyceae</taxon>
        <taxon>Vaucheriales</taxon>
        <taxon>Vaucheriaceae</taxon>
        <taxon>Vaucheria</taxon>
    </lineage>
</organism>
<evidence type="ECO:0000256" key="4">
    <source>
        <dbReference type="ARBA" id="ARBA00022640"/>
    </source>
</evidence>
<evidence type="ECO:0000313" key="6">
    <source>
        <dbReference type="EMBL" id="ACF70905.1"/>
    </source>
</evidence>
<evidence type="ECO:0000256" key="5">
    <source>
        <dbReference type="SAM" id="Phobius"/>
    </source>
</evidence>
<dbReference type="RefSeq" id="YP_002327488.1">
    <property type="nucleotide sequence ID" value="NC_011600.1"/>
</dbReference>
<evidence type="ECO:0000256" key="3">
    <source>
        <dbReference type="ARBA" id="ARBA00021584"/>
    </source>
</evidence>
<dbReference type="EMBL" id="EU912438">
    <property type="protein sequence ID" value="ACF70905.1"/>
    <property type="molecule type" value="Genomic_DNA"/>
</dbReference>
<gene>
    <name evidence="6" type="primary">ycf33</name>
</gene>
<keyword evidence="5" id="KW-1133">Transmembrane helix</keyword>
<evidence type="ECO:0000256" key="1">
    <source>
        <dbReference type="ARBA" id="ARBA00004474"/>
    </source>
</evidence>
<dbReference type="Pfam" id="PF05421">
    <property type="entry name" value="DUF751"/>
    <property type="match status" value="1"/>
</dbReference>